<evidence type="ECO:0000256" key="1">
    <source>
        <dbReference type="SAM" id="Phobius"/>
    </source>
</evidence>
<gene>
    <name evidence="2" type="ORF">HELGO_WM50939</name>
</gene>
<reference evidence="2" key="1">
    <citation type="submission" date="2020-01" db="EMBL/GenBank/DDBJ databases">
        <authorList>
            <person name="Meier V. D."/>
            <person name="Meier V D."/>
        </authorList>
    </citation>
    <scope>NUCLEOTIDE SEQUENCE</scope>
    <source>
        <strain evidence="2">HLG_WM_MAG_03</strain>
    </source>
</reference>
<dbReference type="EMBL" id="CACVAR010000295">
    <property type="protein sequence ID" value="CAA6818852.1"/>
    <property type="molecule type" value="Genomic_DNA"/>
</dbReference>
<accession>A0A6S6TDC0</accession>
<name>A0A6S6TDC0_9BACT</name>
<dbReference type="AlphaFoldDB" id="A0A6S6TDC0"/>
<sequence>MQKVIRNILILLFAFNLVLVANSTVDNPSYIASSVESGEVTQGIETVEIGLNSFGTLGIIIMVALSSLLGAFFMKDELSDAFKQ</sequence>
<keyword evidence="1" id="KW-1133">Transmembrane helix</keyword>
<evidence type="ECO:0000313" key="2">
    <source>
        <dbReference type="EMBL" id="CAA6818852.1"/>
    </source>
</evidence>
<organism evidence="2">
    <name type="scientific">uncultured Sulfurovum sp</name>
    <dbReference type="NCBI Taxonomy" id="269237"/>
    <lineage>
        <taxon>Bacteria</taxon>
        <taxon>Pseudomonadati</taxon>
        <taxon>Campylobacterota</taxon>
        <taxon>Epsilonproteobacteria</taxon>
        <taxon>Campylobacterales</taxon>
        <taxon>Sulfurovaceae</taxon>
        <taxon>Sulfurovum</taxon>
        <taxon>environmental samples</taxon>
    </lineage>
</organism>
<keyword evidence="1" id="KW-0472">Membrane</keyword>
<keyword evidence="1" id="KW-0812">Transmembrane</keyword>
<proteinExistence type="predicted"/>
<feature type="transmembrane region" description="Helical" evidence="1">
    <location>
        <begin position="53"/>
        <end position="74"/>
    </location>
</feature>
<protein>
    <submittedName>
        <fullName evidence="2">Uncharacterized protein</fullName>
    </submittedName>
</protein>